<dbReference type="Proteomes" id="UP000785200">
    <property type="component" value="Unassembled WGS sequence"/>
</dbReference>
<evidence type="ECO:0000256" key="8">
    <source>
        <dbReference type="ARBA" id="ARBA00023136"/>
    </source>
</evidence>
<dbReference type="EMBL" id="VNKQ01000007">
    <property type="protein sequence ID" value="KAG0649639.1"/>
    <property type="molecule type" value="Genomic_DNA"/>
</dbReference>
<feature type="repeat" description="Solcar" evidence="9">
    <location>
        <begin position="214"/>
        <end position="329"/>
    </location>
</feature>
<evidence type="ECO:0000256" key="6">
    <source>
        <dbReference type="ARBA" id="ARBA00022792"/>
    </source>
</evidence>
<evidence type="ECO:0000256" key="1">
    <source>
        <dbReference type="ARBA" id="ARBA00004141"/>
    </source>
</evidence>
<keyword evidence="3 10" id="KW-0813">Transport</keyword>
<evidence type="ECO:0000313" key="12">
    <source>
        <dbReference type="Proteomes" id="UP000785200"/>
    </source>
</evidence>
<dbReference type="InterPro" id="IPR018108">
    <property type="entry name" value="MCP_transmembrane"/>
</dbReference>
<keyword evidence="6" id="KW-0496">Mitochondrion</keyword>
<dbReference type="SUPFAM" id="SSF103506">
    <property type="entry name" value="Mitochondrial carrier"/>
    <property type="match status" value="1"/>
</dbReference>
<feature type="repeat" description="Solcar" evidence="9">
    <location>
        <begin position="3"/>
        <end position="86"/>
    </location>
</feature>
<evidence type="ECO:0000256" key="5">
    <source>
        <dbReference type="ARBA" id="ARBA00022737"/>
    </source>
</evidence>
<accession>A0A9P6VL92</accession>
<evidence type="ECO:0000256" key="9">
    <source>
        <dbReference type="PROSITE-ProRule" id="PRU00282"/>
    </source>
</evidence>
<keyword evidence="8 9" id="KW-0472">Membrane</keyword>
<protein>
    <submittedName>
        <fullName evidence="11">S-adenosylmethionine</fullName>
    </submittedName>
</protein>
<dbReference type="Gene3D" id="1.50.40.10">
    <property type="entry name" value="Mitochondrial carrier domain"/>
    <property type="match status" value="1"/>
</dbReference>
<evidence type="ECO:0000256" key="7">
    <source>
        <dbReference type="ARBA" id="ARBA00022989"/>
    </source>
</evidence>
<evidence type="ECO:0000313" key="11">
    <source>
        <dbReference type="EMBL" id="KAG0649639.1"/>
    </source>
</evidence>
<comment type="subcellular location">
    <subcellularLocation>
        <location evidence="1">Membrane</location>
        <topology evidence="1">Multi-pass membrane protein</topology>
    </subcellularLocation>
</comment>
<comment type="similarity">
    <text evidence="2 10">Belongs to the mitochondrial carrier (TC 2.A.29) family.</text>
</comment>
<name>A0A9P6VL92_9HELO</name>
<evidence type="ECO:0000256" key="3">
    <source>
        <dbReference type="ARBA" id="ARBA00022448"/>
    </source>
</evidence>
<dbReference type="AlphaFoldDB" id="A0A9P6VL92"/>
<dbReference type="GO" id="GO:0016020">
    <property type="term" value="C:membrane"/>
    <property type="evidence" value="ECO:0007669"/>
    <property type="project" value="UniProtKB-SubCell"/>
</dbReference>
<reference evidence="11" key="1">
    <citation type="submission" date="2019-07" db="EMBL/GenBank/DDBJ databases">
        <title>Hyphodiscus hymeniophilus genome sequencing and assembly.</title>
        <authorList>
            <person name="Kramer G."/>
            <person name="Nodwell J."/>
        </authorList>
    </citation>
    <scope>NUCLEOTIDE SEQUENCE</scope>
    <source>
        <strain evidence="11">ATCC 34498</strain>
    </source>
</reference>
<evidence type="ECO:0000256" key="10">
    <source>
        <dbReference type="RuleBase" id="RU000488"/>
    </source>
</evidence>
<dbReference type="Pfam" id="PF00153">
    <property type="entry name" value="Mito_carr"/>
    <property type="match status" value="3"/>
</dbReference>
<evidence type="ECO:0000256" key="2">
    <source>
        <dbReference type="ARBA" id="ARBA00006375"/>
    </source>
</evidence>
<keyword evidence="4 9" id="KW-0812">Transmembrane</keyword>
<comment type="caution">
    <text evidence="11">The sequence shown here is derived from an EMBL/GenBank/DDBJ whole genome shotgun (WGS) entry which is preliminary data.</text>
</comment>
<gene>
    <name evidence="11" type="ORF">D0Z07_3985</name>
</gene>
<feature type="repeat" description="Solcar" evidence="9">
    <location>
        <begin position="103"/>
        <end position="197"/>
    </location>
</feature>
<organism evidence="11 12">
    <name type="scientific">Hyphodiscus hymeniophilus</name>
    <dbReference type="NCBI Taxonomy" id="353542"/>
    <lineage>
        <taxon>Eukaryota</taxon>
        <taxon>Fungi</taxon>
        <taxon>Dikarya</taxon>
        <taxon>Ascomycota</taxon>
        <taxon>Pezizomycotina</taxon>
        <taxon>Leotiomycetes</taxon>
        <taxon>Helotiales</taxon>
        <taxon>Hyphodiscaceae</taxon>
        <taxon>Hyphodiscus</taxon>
    </lineage>
</organism>
<dbReference type="OrthoDB" id="250329at2759"/>
<sequence>MSNTHTDVLLAGAFAAFSVDLLVYPLDTLKTRYQSPDYKRIYYDASKNAINRRVLFRGLYQGVGSVILITIPSWAFFTTYEGIKSLLSKANPILAGSSSPLIPQPFLHSAASATAELVSCFILTPAEVLKQNAQMIRRPETGSASKASTTFQQSVTMQALRHFKRPSQLWRGYSALAARNLPFTAMQFPMFEHLKITIKDYRKKNGTFTGSLTETALTTAISAGSAGSIAAIITTPVDVVKTRIMLSAAGESSEDQARKEVQKARKQGDSLQKLASKNGVTKKNSLTVGREVMAESGIKGLFRGGTLRALWTALGSGLYLGVYESGRTFLGDRRAESED</sequence>
<keyword evidence="6" id="KW-0999">Mitochondrion inner membrane</keyword>
<dbReference type="InterPro" id="IPR023395">
    <property type="entry name" value="MCP_dom_sf"/>
</dbReference>
<dbReference type="PROSITE" id="PS50920">
    <property type="entry name" value="SOLCAR"/>
    <property type="match status" value="3"/>
</dbReference>
<keyword evidence="7" id="KW-1133">Transmembrane helix</keyword>
<dbReference type="PANTHER" id="PTHR45667">
    <property type="entry name" value="S-ADENOSYLMETHIONINE MITOCHONDRIAL CARRIER PROTEIN"/>
    <property type="match status" value="1"/>
</dbReference>
<proteinExistence type="inferred from homology"/>
<evidence type="ECO:0000256" key="4">
    <source>
        <dbReference type="ARBA" id="ARBA00022692"/>
    </source>
</evidence>
<keyword evidence="12" id="KW-1185">Reference proteome</keyword>
<keyword evidence="5" id="KW-0677">Repeat</keyword>